<gene>
    <name evidence="2" type="ORF">B0J13DRAFT_626001</name>
</gene>
<dbReference type="OrthoDB" id="66964at2759"/>
<name>A0A9P9EE01_9HYPO</name>
<accession>A0A9P9EE01</accession>
<sequence length="373" mass="40504">MRRCNRRDSSIALLAQPTAMSAFPPVDAAVLKSNPDFAILYGRLTNVVLNPDGSTKEDPAAKERAAVREELDRRRLASAKNHIITRAIATATPADPASAPRTSRLRPQHQQPMSQPPAQQQQQQSSLPDPLLDLLLILPPLLDPDAPRLPQESLELLFAHPPLSDIESLLPALAPLLALSLRSSALSLARIAHPSTNPSYLHRHIAALPETIAALSADLAASQSALAADRLRSLTALTTVLHASTQALAHLVRALEAKHGVVARSLELRAAEVSLQAQRHGADAALSVAAVRRDVYTPEALVALKNYAAHLRDARIRSEERIRGLKAELGEYGVGIDGGEGKQKMMKEMSRVYRDMGRQMDEVKGDLERLHHS</sequence>
<reference evidence="2" key="1">
    <citation type="journal article" date="2021" name="Nat. Commun.">
        <title>Genetic determinants of endophytism in the Arabidopsis root mycobiome.</title>
        <authorList>
            <person name="Mesny F."/>
            <person name="Miyauchi S."/>
            <person name="Thiergart T."/>
            <person name="Pickel B."/>
            <person name="Atanasova L."/>
            <person name="Karlsson M."/>
            <person name="Huettel B."/>
            <person name="Barry K.W."/>
            <person name="Haridas S."/>
            <person name="Chen C."/>
            <person name="Bauer D."/>
            <person name="Andreopoulos W."/>
            <person name="Pangilinan J."/>
            <person name="LaButti K."/>
            <person name="Riley R."/>
            <person name="Lipzen A."/>
            <person name="Clum A."/>
            <person name="Drula E."/>
            <person name="Henrissat B."/>
            <person name="Kohler A."/>
            <person name="Grigoriev I.V."/>
            <person name="Martin F.M."/>
            <person name="Hacquard S."/>
        </authorList>
    </citation>
    <scope>NUCLEOTIDE SEQUENCE</scope>
    <source>
        <strain evidence="2">MPI-CAGE-AT-0021</strain>
    </source>
</reference>
<organism evidence="2 3">
    <name type="scientific">Dactylonectria estremocensis</name>
    <dbReference type="NCBI Taxonomy" id="1079267"/>
    <lineage>
        <taxon>Eukaryota</taxon>
        <taxon>Fungi</taxon>
        <taxon>Dikarya</taxon>
        <taxon>Ascomycota</taxon>
        <taxon>Pezizomycotina</taxon>
        <taxon>Sordariomycetes</taxon>
        <taxon>Hypocreomycetidae</taxon>
        <taxon>Hypocreales</taxon>
        <taxon>Nectriaceae</taxon>
        <taxon>Dactylonectria</taxon>
    </lineage>
</organism>
<dbReference type="EMBL" id="JAGMUU010000017">
    <property type="protein sequence ID" value="KAH7134801.1"/>
    <property type="molecule type" value="Genomic_DNA"/>
</dbReference>
<feature type="region of interest" description="Disordered" evidence="1">
    <location>
        <begin position="87"/>
        <end position="126"/>
    </location>
</feature>
<evidence type="ECO:0000313" key="3">
    <source>
        <dbReference type="Proteomes" id="UP000717696"/>
    </source>
</evidence>
<evidence type="ECO:0000313" key="2">
    <source>
        <dbReference type="EMBL" id="KAH7134801.1"/>
    </source>
</evidence>
<dbReference type="AlphaFoldDB" id="A0A9P9EE01"/>
<dbReference type="Proteomes" id="UP000717696">
    <property type="component" value="Unassembled WGS sequence"/>
</dbReference>
<proteinExistence type="predicted"/>
<keyword evidence="3" id="KW-1185">Reference proteome</keyword>
<comment type="caution">
    <text evidence="2">The sequence shown here is derived from an EMBL/GenBank/DDBJ whole genome shotgun (WGS) entry which is preliminary data.</text>
</comment>
<evidence type="ECO:0000256" key="1">
    <source>
        <dbReference type="SAM" id="MobiDB-lite"/>
    </source>
</evidence>
<protein>
    <submittedName>
        <fullName evidence="2">Uncharacterized protein</fullName>
    </submittedName>
</protein>